<feature type="compositionally biased region" description="Low complexity" evidence="8">
    <location>
        <begin position="1"/>
        <end position="21"/>
    </location>
</feature>
<dbReference type="Gene3D" id="1.10.3720.10">
    <property type="entry name" value="MetI-like"/>
    <property type="match status" value="1"/>
</dbReference>
<evidence type="ECO:0000256" key="1">
    <source>
        <dbReference type="ARBA" id="ARBA00004651"/>
    </source>
</evidence>
<dbReference type="OrthoDB" id="9804439at2"/>
<reference evidence="10 11" key="1">
    <citation type="submission" date="2018-10" db="EMBL/GenBank/DDBJ databases">
        <title>Sequencing the genomes of 1000 actinobacteria strains.</title>
        <authorList>
            <person name="Klenk H.-P."/>
        </authorList>
    </citation>
    <scope>NUCLEOTIDE SEQUENCE [LARGE SCALE GENOMIC DNA]</scope>
    <source>
        <strain evidence="10 11">DSM 45175</strain>
    </source>
</reference>
<evidence type="ECO:0000256" key="2">
    <source>
        <dbReference type="ARBA" id="ARBA00022448"/>
    </source>
</evidence>
<dbReference type="Proteomes" id="UP000277671">
    <property type="component" value="Unassembled WGS sequence"/>
</dbReference>
<comment type="similarity">
    <text evidence="7">Belongs to the binding-protein-dependent transport system permease family.</text>
</comment>
<comment type="caution">
    <text evidence="10">The sequence shown here is derived from an EMBL/GenBank/DDBJ whole genome shotgun (WGS) entry which is preliminary data.</text>
</comment>
<dbReference type="GO" id="GO:0055085">
    <property type="term" value="P:transmembrane transport"/>
    <property type="evidence" value="ECO:0007669"/>
    <property type="project" value="InterPro"/>
</dbReference>
<dbReference type="Pfam" id="PF00528">
    <property type="entry name" value="BPD_transp_1"/>
    <property type="match status" value="1"/>
</dbReference>
<dbReference type="InterPro" id="IPR051393">
    <property type="entry name" value="ABC_transporter_permease"/>
</dbReference>
<evidence type="ECO:0000256" key="3">
    <source>
        <dbReference type="ARBA" id="ARBA00022475"/>
    </source>
</evidence>
<dbReference type="RefSeq" id="WP_121156848.1">
    <property type="nucleotide sequence ID" value="NZ_RBKT01000001.1"/>
</dbReference>
<keyword evidence="3" id="KW-1003">Cell membrane</keyword>
<evidence type="ECO:0000256" key="5">
    <source>
        <dbReference type="ARBA" id="ARBA00022989"/>
    </source>
</evidence>
<feature type="transmembrane region" description="Helical" evidence="7">
    <location>
        <begin position="287"/>
        <end position="311"/>
    </location>
</feature>
<evidence type="ECO:0000256" key="4">
    <source>
        <dbReference type="ARBA" id="ARBA00022692"/>
    </source>
</evidence>
<feature type="transmembrane region" description="Helical" evidence="7">
    <location>
        <begin position="134"/>
        <end position="154"/>
    </location>
</feature>
<sequence>MTTTTVSPPAAPSAGGTAPRPGSRRVRRLTGPDRLVLGLMVGVPTLIQAVLVWIPTLLSIGLSFTRWNGLDLADIRPAGLTNYTYSTQEYPPFWPAVWHNVIWLVFLALVATPIGLLLAVLLDQKIRGSRLYQSIFFTPVMLSLVMVGIIWQLVYARNEGLLNNLLGTAGTPGATDWFGDSQVNLWAALVATTWRHAGYIMVLYLAGLKGIDPSLREAAALDGATARQTFLRVVFPAMRPINIVIVVITIIEALRAFDIVYVINRGTNGLELLSVLVIQNLVGEGQVIGVGSALAVILLAISLGPIVYYLVRTFRRAD</sequence>
<dbReference type="AlphaFoldDB" id="A0A495JIP8"/>
<evidence type="ECO:0000313" key="11">
    <source>
        <dbReference type="Proteomes" id="UP000277671"/>
    </source>
</evidence>
<dbReference type="PANTHER" id="PTHR30193:SF37">
    <property type="entry name" value="INNER MEMBRANE ABC TRANSPORTER PERMEASE PROTEIN YCJO"/>
    <property type="match status" value="1"/>
</dbReference>
<name>A0A495JIP8_9ACTN</name>
<accession>A0A495JIP8</accession>
<feature type="domain" description="ABC transmembrane type-1" evidence="9">
    <location>
        <begin position="97"/>
        <end position="309"/>
    </location>
</feature>
<evidence type="ECO:0000259" key="9">
    <source>
        <dbReference type="PROSITE" id="PS50928"/>
    </source>
</evidence>
<keyword evidence="2 7" id="KW-0813">Transport</keyword>
<keyword evidence="4 7" id="KW-0812">Transmembrane</keyword>
<dbReference type="GO" id="GO:0005886">
    <property type="term" value="C:plasma membrane"/>
    <property type="evidence" value="ECO:0007669"/>
    <property type="project" value="UniProtKB-SubCell"/>
</dbReference>
<keyword evidence="5 7" id="KW-1133">Transmembrane helix</keyword>
<dbReference type="EMBL" id="RBKT01000001">
    <property type="protein sequence ID" value="RKR88202.1"/>
    <property type="molecule type" value="Genomic_DNA"/>
</dbReference>
<feature type="transmembrane region" description="Helical" evidence="7">
    <location>
        <begin position="185"/>
        <end position="206"/>
    </location>
</feature>
<evidence type="ECO:0000256" key="8">
    <source>
        <dbReference type="SAM" id="MobiDB-lite"/>
    </source>
</evidence>
<gene>
    <name evidence="10" type="ORF">BDK92_2510</name>
</gene>
<keyword evidence="11" id="KW-1185">Reference proteome</keyword>
<organism evidence="10 11">
    <name type="scientific">Micromonospora pisi</name>
    <dbReference type="NCBI Taxonomy" id="589240"/>
    <lineage>
        <taxon>Bacteria</taxon>
        <taxon>Bacillati</taxon>
        <taxon>Actinomycetota</taxon>
        <taxon>Actinomycetes</taxon>
        <taxon>Micromonosporales</taxon>
        <taxon>Micromonosporaceae</taxon>
        <taxon>Micromonospora</taxon>
    </lineage>
</organism>
<dbReference type="InterPro" id="IPR000515">
    <property type="entry name" value="MetI-like"/>
</dbReference>
<dbReference type="CDD" id="cd06261">
    <property type="entry name" value="TM_PBP2"/>
    <property type="match status" value="1"/>
</dbReference>
<dbReference type="InterPro" id="IPR035906">
    <property type="entry name" value="MetI-like_sf"/>
</dbReference>
<dbReference type="PROSITE" id="PS50928">
    <property type="entry name" value="ABC_TM1"/>
    <property type="match status" value="1"/>
</dbReference>
<feature type="transmembrane region" description="Helical" evidence="7">
    <location>
        <begin position="35"/>
        <end position="54"/>
    </location>
</feature>
<evidence type="ECO:0000313" key="10">
    <source>
        <dbReference type="EMBL" id="RKR88202.1"/>
    </source>
</evidence>
<protein>
    <submittedName>
        <fullName evidence="10">Carbohydrate ABC transporter membrane protein 1 (CUT1 family)</fullName>
    </submittedName>
</protein>
<feature type="region of interest" description="Disordered" evidence="8">
    <location>
        <begin position="1"/>
        <end position="25"/>
    </location>
</feature>
<dbReference type="PANTHER" id="PTHR30193">
    <property type="entry name" value="ABC TRANSPORTER PERMEASE PROTEIN"/>
    <property type="match status" value="1"/>
</dbReference>
<feature type="transmembrane region" description="Helical" evidence="7">
    <location>
        <begin position="101"/>
        <end position="122"/>
    </location>
</feature>
<dbReference type="SUPFAM" id="SSF161098">
    <property type="entry name" value="MetI-like"/>
    <property type="match status" value="1"/>
</dbReference>
<keyword evidence="6 7" id="KW-0472">Membrane</keyword>
<evidence type="ECO:0000256" key="6">
    <source>
        <dbReference type="ARBA" id="ARBA00023136"/>
    </source>
</evidence>
<evidence type="ECO:0000256" key="7">
    <source>
        <dbReference type="RuleBase" id="RU363032"/>
    </source>
</evidence>
<proteinExistence type="inferred from homology"/>
<comment type="subcellular location">
    <subcellularLocation>
        <location evidence="1 7">Cell membrane</location>
        <topology evidence="1 7">Multi-pass membrane protein</topology>
    </subcellularLocation>
</comment>